<evidence type="ECO:0008006" key="4">
    <source>
        <dbReference type="Google" id="ProtNLM"/>
    </source>
</evidence>
<feature type="compositionally biased region" description="Pro residues" evidence="1">
    <location>
        <begin position="20"/>
        <end position="30"/>
    </location>
</feature>
<dbReference type="Proteomes" id="UP000279259">
    <property type="component" value="Unassembled WGS sequence"/>
</dbReference>
<feature type="compositionally biased region" description="Pro residues" evidence="1">
    <location>
        <begin position="276"/>
        <end position="295"/>
    </location>
</feature>
<evidence type="ECO:0000313" key="2">
    <source>
        <dbReference type="EMBL" id="RSH92001.1"/>
    </source>
</evidence>
<keyword evidence="3" id="KW-1185">Reference proteome</keyword>
<reference evidence="2 3" key="1">
    <citation type="submission" date="2018-11" db="EMBL/GenBank/DDBJ databases">
        <title>Genome sequence of Saitozyma podzolica DSM 27192.</title>
        <authorList>
            <person name="Aliyu H."/>
            <person name="Gorte O."/>
            <person name="Ochsenreither K."/>
        </authorList>
    </citation>
    <scope>NUCLEOTIDE SEQUENCE [LARGE SCALE GENOMIC DNA]</scope>
    <source>
        <strain evidence="2 3">DSM 27192</strain>
    </source>
</reference>
<dbReference type="AlphaFoldDB" id="A0A427YLS5"/>
<dbReference type="OrthoDB" id="1112565at2759"/>
<evidence type="ECO:0000313" key="3">
    <source>
        <dbReference type="Proteomes" id="UP000279259"/>
    </source>
</evidence>
<organism evidence="2 3">
    <name type="scientific">Saitozyma podzolica</name>
    <dbReference type="NCBI Taxonomy" id="1890683"/>
    <lineage>
        <taxon>Eukaryota</taxon>
        <taxon>Fungi</taxon>
        <taxon>Dikarya</taxon>
        <taxon>Basidiomycota</taxon>
        <taxon>Agaricomycotina</taxon>
        <taxon>Tremellomycetes</taxon>
        <taxon>Tremellales</taxon>
        <taxon>Trimorphomycetaceae</taxon>
        <taxon>Saitozyma</taxon>
    </lineage>
</organism>
<name>A0A427YLS5_9TREE</name>
<comment type="caution">
    <text evidence="2">The sequence shown here is derived from an EMBL/GenBank/DDBJ whole genome shotgun (WGS) entry which is preliminary data.</text>
</comment>
<feature type="region of interest" description="Disordered" evidence="1">
    <location>
        <begin position="270"/>
        <end position="328"/>
    </location>
</feature>
<gene>
    <name evidence="2" type="ORF">EHS25_009372</name>
</gene>
<proteinExistence type="predicted"/>
<protein>
    <recommendedName>
        <fullName evidence="4">LIM zinc-binding domain-containing protein</fullName>
    </recommendedName>
</protein>
<feature type="region of interest" description="Disordered" evidence="1">
    <location>
        <begin position="16"/>
        <end position="84"/>
    </location>
</feature>
<dbReference type="STRING" id="1890683.A0A427YLS5"/>
<dbReference type="EMBL" id="RSCD01000007">
    <property type="protein sequence ID" value="RSH92001.1"/>
    <property type="molecule type" value="Genomic_DNA"/>
</dbReference>
<sequence length="452" mass="47543">MDEDVPIGTALRFQRHSFPLPAPPALPGSLPPIGRSTSSFPSAPAPLQRRGAMRRGETTTTVSHVGTHPDLTFGSPSRPDRPLDVNGPIKKRFKAELSRVLGVPRPVPPANSQATNDPPQSPAQIPRVDPCGGGGLGSSAAPASLPDSTPLRRPMMKDVGVQTDVPVEAKPWRWERVVAMPLASVALDPRGPAELSKRKPVPTTRPLPVIPLPLTPPISPLRDGLDAQHNIPLSDFNKPLPAIPFPSPPILLHAPQPRQPLLVELPVSIVGSREPSPSPSITPPPQTPTTPPPIHDSPTPDGRALASSSSPPPRTRPIASASRPRKFGGTGSCPACGILVSPLERGTIAGPRGTRWHVKCLRCGSGPMGAIKTHRPGHKRAGWGKALDDGASLDEQGNAWCRLCFLHTAGTERRCPMGQVKAVFLSASNGITTVPGHPALLRDHASGIGGSS</sequence>
<evidence type="ECO:0000256" key="1">
    <source>
        <dbReference type="SAM" id="MobiDB-lite"/>
    </source>
</evidence>
<dbReference type="Gene3D" id="2.10.110.10">
    <property type="entry name" value="Cysteine Rich Protein"/>
    <property type="match status" value="1"/>
</dbReference>
<feature type="region of interest" description="Disordered" evidence="1">
    <location>
        <begin position="102"/>
        <end position="154"/>
    </location>
</feature>
<accession>A0A427YLS5</accession>